<dbReference type="AlphaFoldDB" id="A0A397JXV2"/>
<keyword evidence="2" id="KW-1185">Reference proteome</keyword>
<sequence>MYSWESSCYCILNIIKQIAEKSHDILAIEPNLLMRFRVSISTEETKSRVSNSPVSADSKKLPEAEVNEVSALPYARYVIKKKLITSIVEGMIREEPQ</sequence>
<name>A0A397JXV2_9GLOM</name>
<comment type="caution">
    <text evidence="1">The sequence shown here is derived from an EMBL/GenBank/DDBJ whole genome shotgun (WGS) entry which is preliminary data.</text>
</comment>
<accession>A0A397JXV2</accession>
<protein>
    <submittedName>
        <fullName evidence="1">Uncharacterized protein</fullName>
    </submittedName>
</protein>
<dbReference type="EMBL" id="PQFF01000006">
    <property type="protein sequence ID" value="RHZ90094.1"/>
    <property type="molecule type" value="Genomic_DNA"/>
</dbReference>
<organism evidence="1 2">
    <name type="scientific">Diversispora epigaea</name>
    <dbReference type="NCBI Taxonomy" id="1348612"/>
    <lineage>
        <taxon>Eukaryota</taxon>
        <taxon>Fungi</taxon>
        <taxon>Fungi incertae sedis</taxon>
        <taxon>Mucoromycota</taxon>
        <taxon>Glomeromycotina</taxon>
        <taxon>Glomeromycetes</taxon>
        <taxon>Diversisporales</taxon>
        <taxon>Diversisporaceae</taxon>
        <taxon>Diversispora</taxon>
    </lineage>
</organism>
<reference evidence="1 2" key="1">
    <citation type="submission" date="2018-08" db="EMBL/GenBank/DDBJ databases">
        <title>Genome and evolution of the arbuscular mycorrhizal fungus Diversispora epigaea (formerly Glomus versiforme) and its bacterial endosymbionts.</title>
        <authorList>
            <person name="Sun X."/>
            <person name="Fei Z."/>
            <person name="Harrison M."/>
        </authorList>
    </citation>
    <scope>NUCLEOTIDE SEQUENCE [LARGE SCALE GENOMIC DNA]</scope>
    <source>
        <strain evidence="1 2">IT104</strain>
    </source>
</reference>
<evidence type="ECO:0000313" key="2">
    <source>
        <dbReference type="Proteomes" id="UP000266861"/>
    </source>
</evidence>
<gene>
    <name evidence="1" type="ORF">Glove_8g32</name>
</gene>
<evidence type="ECO:0000313" key="1">
    <source>
        <dbReference type="EMBL" id="RHZ90094.1"/>
    </source>
</evidence>
<dbReference type="Proteomes" id="UP000266861">
    <property type="component" value="Unassembled WGS sequence"/>
</dbReference>
<proteinExistence type="predicted"/>